<dbReference type="InterPro" id="IPR011993">
    <property type="entry name" value="PH-like_dom_sf"/>
</dbReference>
<evidence type="ECO:0000313" key="4">
    <source>
        <dbReference type="Proteomes" id="UP001186944"/>
    </source>
</evidence>
<evidence type="ECO:0000259" key="2">
    <source>
        <dbReference type="PROSITE" id="PS01179"/>
    </source>
</evidence>
<keyword evidence="4" id="KW-1185">Reference proteome</keyword>
<dbReference type="Proteomes" id="UP001186944">
    <property type="component" value="Unassembled WGS sequence"/>
</dbReference>
<dbReference type="SMART" id="SM00462">
    <property type="entry name" value="PTB"/>
    <property type="match status" value="1"/>
</dbReference>
<accession>A0AA88YE91</accession>
<proteinExistence type="predicted"/>
<dbReference type="PANTHER" id="PTHR11232:SF74">
    <property type="entry name" value="PTB DOMAIN-CONTAINING ADAPTER PROTEIN CED-6-LIKE PROTEIN"/>
    <property type="match status" value="1"/>
</dbReference>
<feature type="compositionally biased region" description="Polar residues" evidence="1">
    <location>
        <begin position="207"/>
        <end position="232"/>
    </location>
</feature>
<dbReference type="Gene3D" id="2.30.29.30">
    <property type="entry name" value="Pleckstrin-homology domain (PH domain)/Phosphotyrosine-binding domain (PTB)"/>
    <property type="match status" value="1"/>
</dbReference>
<feature type="domain" description="PID" evidence="2">
    <location>
        <begin position="19"/>
        <end position="142"/>
    </location>
</feature>
<protein>
    <recommendedName>
        <fullName evidence="2">PID domain-containing protein</fullName>
    </recommendedName>
</protein>
<dbReference type="PROSITE" id="PS01179">
    <property type="entry name" value="PID"/>
    <property type="match status" value="1"/>
</dbReference>
<feature type="compositionally biased region" description="Basic and acidic residues" evidence="1">
    <location>
        <begin position="147"/>
        <end position="159"/>
    </location>
</feature>
<evidence type="ECO:0000256" key="1">
    <source>
        <dbReference type="SAM" id="MobiDB-lite"/>
    </source>
</evidence>
<evidence type="ECO:0000313" key="3">
    <source>
        <dbReference type="EMBL" id="KAK3094911.1"/>
    </source>
</evidence>
<dbReference type="InterPro" id="IPR051133">
    <property type="entry name" value="Adapter_Engulfment-Domain"/>
</dbReference>
<gene>
    <name evidence="3" type="ORF">FSP39_007805</name>
</gene>
<dbReference type="InterPro" id="IPR006020">
    <property type="entry name" value="PTB/PI_dom"/>
</dbReference>
<dbReference type="AlphaFoldDB" id="A0AA88YE91"/>
<organism evidence="3 4">
    <name type="scientific">Pinctada imbricata</name>
    <name type="common">Atlantic pearl-oyster</name>
    <name type="synonym">Pinctada martensii</name>
    <dbReference type="NCBI Taxonomy" id="66713"/>
    <lineage>
        <taxon>Eukaryota</taxon>
        <taxon>Metazoa</taxon>
        <taxon>Spiralia</taxon>
        <taxon>Lophotrochozoa</taxon>
        <taxon>Mollusca</taxon>
        <taxon>Bivalvia</taxon>
        <taxon>Autobranchia</taxon>
        <taxon>Pteriomorphia</taxon>
        <taxon>Pterioida</taxon>
        <taxon>Pterioidea</taxon>
        <taxon>Pteriidae</taxon>
        <taxon>Pinctada</taxon>
    </lineage>
</organism>
<dbReference type="Pfam" id="PF14719">
    <property type="entry name" value="PID_2"/>
    <property type="match status" value="1"/>
</dbReference>
<dbReference type="SUPFAM" id="SSF50729">
    <property type="entry name" value="PH domain-like"/>
    <property type="match status" value="1"/>
</dbReference>
<comment type="caution">
    <text evidence="3">The sequence shown here is derived from an EMBL/GenBank/DDBJ whole genome shotgun (WGS) entry which is preliminary data.</text>
</comment>
<feature type="compositionally biased region" description="Polar residues" evidence="1">
    <location>
        <begin position="165"/>
        <end position="178"/>
    </location>
</feature>
<feature type="region of interest" description="Disordered" evidence="1">
    <location>
        <begin position="147"/>
        <end position="232"/>
    </location>
</feature>
<sequence>MFNSATKVRASITETDPVFKGRYLGFTETFVASGTGCTIKHVQTMWDNAGSEKHMKKVVLVLNTSGILMKEEGKKKDRGQHFPIENISFCNADANIERVFSWICKEEDSPKLLCHAVLCSDSEGAKAMSLVMSRAFQIAYKEWKTHKSRELRESRKGKVPEQIIRKQSNNSVLTGDTVSASGSEHESESGFSGIGKTLSERRESENQTDIDNVSSILRSSLNMNGSLSENQS</sequence>
<reference evidence="3" key="1">
    <citation type="submission" date="2019-08" db="EMBL/GenBank/DDBJ databases">
        <title>The improved chromosome-level genome for the pearl oyster Pinctada fucata martensii using PacBio sequencing and Hi-C.</title>
        <authorList>
            <person name="Zheng Z."/>
        </authorList>
    </citation>
    <scope>NUCLEOTIDE SEQUENCE</scope>
    <source>
        <strain evidence="3">ZZ-2019</strain>
        <tissue evidence="3">Adductor muscle</tissue>
    </source>
</reference>
<name>A0AA88YE91_PINIB</name>
<dbReference type="EMBL" id="VSWD01000008">
    <property type="protein sequence ID" value="KAK3094911.1"/>
    <property type="molecule type" value="Genomic_DNA"/>
</dbReference>
<dbReference type="PANTHER" id="PTHR11232">
    <property type="entry name" value="PHOSPHOTYROSINE INTERACTION DOMAIN-CONTAINING FAMILY MEMBER"/>
    <property type="match status" value="1"/>
</dbReference>